<evidence type="ECO:0000313" key="7">
    <source>
        <dbReference type="EMBL" id="CAB9492760.1"/>
    </source>
</evidence>
<keyword evidence="1 4" id="KW-0732">Signal</keyword>
<feature type="domain" description="LptD C-terminal" evidence="6">
    <location>
        <begin position="301"/>
        <end position="661"/>
    </location>
</feature>
<dbReference type="InterPro" id="IPR020889">
    <property type="entry name" value="LipoPS_assembly_LptD"/>
</dbReference>
<name>A0A6T9XW97_ALTMA</name>
<dbReference type="GO" id="GO:0043165">
    <property type="term" value="P:Gram-negative-bacterium-type cell outer membrane assembly"/>
    <property type="evidence" value="ECO:0007669"/>
    <property type="project" value="UniProtKB-UniRule"/>
</dbReference>
<dbReference type="InterPro" id="IPR007543">
    <property type="entry name" value="LptD_C"/>
</dbReference>
<evidence type="ECO:0000259" key="6">
    <source>
        <dbReference type="Pfam" id="PF04453"/>
    </source>
</evidence>
<evidence type="ECO:0000256" key="2">
    <source>
        <dbReference type="ARBA" id="ARBA00023136"/>
    </source>
</evidence>
<comment type="subcellular location">
    <subcellularLocation>
        <location evidence="4">Cell outer membrane</location>
    </subcellularLocation>
</comment>
<comment type="subunit">
    <text evidence="4">Component of the lipopolysaccharide transport and assembly complex. Interacts with LptE and LptA.</text>
</comment>
<dbReference type="GO" id="GO:0015920">
    <property type="term" value="P:lipopolysaccharide transport"/>
    <property type="evidence" value="ECO:0007669"/>
    <property type="project" value="InterPro"/>
</dbReference>
<feature type="chain" id="PRO_5029987772" description="LPS-assembly protein LptD" evidence="4">
    <location>
        <begin position="21"/>
        <end position="752"/>
    </location>
</feature>
<comment type="caution">
    <text evidence="4">Lacks conserved residue(s) required for the propagation of feature annotation.</text>
</comment>
<reference evidence="7 8" key="1">
    <citation type="submission" date="2020-06" db="EMBL/GenBank/DDBJ databases">
        <authorList>
            <person name="Duchaud E."/>
        </authorList>
    </citation>
    <scope>NUCLEOTIDE SEQUENCE [LARGE SCALE GENOMIC DNA]</scope>
    <source>
        <strain evidence="7">Alteromonas fortis</strain>
    </source>
</reference>
<dbReference type="Pfam" id="PF04453">
    <property type="entry name" value="LptD"/>
    <property type="match status" value="1"/>
</dbReference>
<sequence precursor="true">MKNTCAMLVSATLLPTVAFAQETTASNSQSNSDAAPLAFCSVEPVTFSSQALMPKGHVKVEANRTEIIQDTVALFSGNVDITSDTAIISASQAQVNGTGSGRDLIAKGDVTYQDAQLKVESDAVTLRSEEERLEMQNTRYKLTGFVGQGAAEDILLDTDTGIVLKEVSFSTCPEGDEDWMIRASEISLEKGTVWGQAKHTRFYIADVPVFYLPYFAFPVSNERQTGLLFPELTSSSRTGVDYTQPFYWNIAPNYDMTISPRLMSLRGLQLNTEFRYLTERSQGTAYVEYLPSDSDISGNPDRYFYRLEHQGLIADNWLLNIDFNGLSDDNYIVDLGSDYYSRSDTHLYRNIGLSYYSQNLSVSMQVKDFEVLGDTADSYRAVPEIKVNYNKALGEYFEFNLDSEVAHFDNTLDTAPTATRFHIAPTLAVPVRAAWGEVVAETTVFQTVYQQDNVEGTDLEEDVERTLGQARLYGALYFERDTSWFSDDMSMTLEPKIQYLYTSYEDQTAIGFYDSTPLLTDVEGLFRGQEFTGLDRISDNNQITLGATTRMLDKNNREQFVLSVGQIFYLEDNKVVAATKNQDRSALAAEVDWRFNQNWFFHSDVQVTTDTDKVDLSSVGIEYRKDDARFIQLSHRYVRDLSGETINQIGVSASWPISENWQWVGRTYRDLERNRSVETYAGIQYESCCWAVRLVAQRSLNNRYNDSGVQTTDDFDSGVSLQFIFKGIGSSGTQRSMLEDGMFGYRQPYSLN</sequence>
<dbReference type="GO" id="GO:0009279">
    <property type="term" value="C:cell outer membrane"/>
    <property type="evidence" value="ECO:0007669"/>
    <property type="project" value="UniProtKB-SubCell"/>
</dbReference>
<dbReference type="HAMAP" id="MF_01411">
    <property type="entry name" value="LPS_assembly_LptD"/>
    <property type="match status" value="1"/>
</dbReference>
<keyword evidence="3 4" id="KW-0998">Cell outer membrane</keyword>
<proteinExistence type="inferred from homology"/>
<dbReference type="GO" id="GO:1990351">
    <property type="term" value="C:transporter complex"/>
    <property type="evidence" value="ECO:0007669"/>
    <property type="project" value="TreeGrafter"/>
</dbReference>
<comment type="function">
    <text evidence="4">Together with LptE, is involved in the assembly of lipopolysaccharide (LPS) at the surface of the outer membrane.</text>
</comment>
<dbReference type="Pfam" id="PF03968">
    <property type="entry name" value="LptD_N"/>
    <property type="match status" value="1"/>
</dbReference>
<feature type="signal peptide" evidence="4">
    <location>
        <begin position="1"/>
        <end position="20"/>
    </location>
</feature>
<dbReference type="PANTHER" id="PTHR30189">
    <property type="entry name" value="LPS-ASSEMBLY PROTEIN"/>
    <property type="match status" value="1"/>
</dbReference>
<dbReference type="InterPro" id="IPR005653">
    <property type="entry name" value="OstA-like_N"/>
</dbReference>
<evidence type="ECO:0000256" key="4">
    <source>
        <dbReference type="HAMAP-Rule" id="MF_01411"/>
    </source>
</evidence>
<dbReference type="RefSeq" id="WP_179982412.1">
    <property type="nucleotide sequence ID" value="NZ_LR812090.1"/>
</dbReference>
<dbReference type="Proteomes" id="UP000509458">
    <property type="component" value="Chromosome"/>
</dbReference>
<evidence type="ECO:0000313" key="8">
    <source>
        <dbReference type="Proteomes" id="UP000509458"/>
    </source>
</evidence>
<accession>A0A6T9XW97</accession>
<dbReference type="EMBL" id="LR812090">
    <property type="protein sequence ID" value="CAB9492760.1"/>
    <property type="molecule type" value="Genomic_DNA"/>
</dbReference>
<organism evidence="7 8">
    <name type="scientific">Alteromonas macleodii</name>
    <name type="common">Pseudoalteromonas macleodii</name>
    <dbReference type="NCBI Taxonomy" id="28108"/>
    <lineage>
        <taxon>Bacteria</taxon>
        <taxon>Pseudomonadati</taxon>
        <taxon>Pseudomonadota</taxon>
        <taxon>Gammaproteobacteria</taxon>
        <taxon>Alteromonadales</taxon>
        <taxon>Alteromonadaceae</taxon>
        <taxon>Alteromonas/Salinimonas group</taxon>
        <taxon>Alteromonas</taxon>
    </lineage>
</organism>
<dbReference type="AlphaFoldDB" id="A0A6T9XW97"/>
<protein>
    <recommendedName>
        <fullName evidence="4">LPS-assembly protein LptD</fullName>
    </recommendedName>
</protein>
<evidence type="ECO:0000256" key="3">
    <source>
        <dbReference type="ARBA" id="ARBA00023237"/>
    </source>
</evidence>
<evidence type="ECO:0000256" key="1">
    <source>
        <dbReference type="ARBA" id="ARBA00022729"/>
    </source>
</evidence>
<comment type="similarity">
    <text evidence="4">Belongs to the LptD family.</text>
</comment>
<evidence type="ECO:0000259" key="5">
    <source>
        <dbReference type="Pfam" id="PF03968"/>
    </source>
</evidence>
<keyword evidence="2 4" id="KW-0472">Membrane</keyword>
<dbReference type="PANTHER" id="PTHR30189:SF1">
    <property type="entry name" value="LPS-ASSEMBLY PROTEIN LPTD"/>
    <property type="match status" value="1"/>
</dbReference>
<dbReference type="InterPro" id="IPR050218">
    <property type="entry name" value="LptD"/>
</dbReference>
<feature type="domain" description="Organic solvent tolerance-like N-terminal" evidence="5">
    <location>
        <begin position="59"/>
        <end position="189"/>
    </location>
</feature>
<gene>
    <name evidence="4 7" type="primary">lptD</name>
    <name evidence="7" type="ORF">ALFOR1_20200</name>
</gene>
<dbReference type="Gene3D" id="2.60.450.10">
    <property type="entry name" value="Lipopolysaccharide (LPS) transport protein A like domain"/>
    <property type="match status" value="1"/>
</dbReference>